<dbReference type="EMBL" id="KZ805540">
    <property type="protein sequence ID" value="PVH94326.1"/>
    <property type="molecule type" value="Genomic_DNA"/>
</dbReference>
<evidence type="ECO:0000313" key="1">
    <source>
        <dbReference type="EMBL" id="PVH94326.1"/>
    </source>
</evidence>
<sequence>MVRGWREGFAANKGSHRTLHTVLTGFRATCRADGRTGRRLRQRSPSSGSLASLSDMCVLAALAVHDDDGDAAGLGNLSGLAWPGLSCLQTRSAAQRSAARPMPMLPCHDKPPRTTTAFYAASNVFPSDLSVLPTTHHHTTRDQIQGHEVRAHIEPQCTLQRSILRLPASPRPSAICGGTTASCVTRLLQGYDDASPSPSPSIPPCHAQSIQLCTPHHHHAPPCRRKRDSRIQTGTRAATSYTQWHESSRPHPLPRPSLALYLSTRYPMRAVHTLNSGLPSAMDGK</sequence>
<keyword evidence="2" id="KW-1185">Reference proteome</keyword>
<organism evidence="1 2">
    <name type="scientific">Periconia macrospinosa</name>
    <dbReference type="NCBI Taxonomy" id="97972"/>
    <lineage>
        <taxon>Eukaryota</taxon>
        <taxon>Fungi</taxon>
        <taxon>Dikarya</taxon>
        <taxon>Ascomycota</taxon>
        <taxon>Pezizomycotina</taxon>
        <taxon>Dothideomycetes</taxon>
        <taxon>Pleosporomycetidae</taxon>
        <taxon>Pleosporales</taxon>
        <taxon>Massarineae</taxon>
        <taxon>Periconiaceae</taxon>
        <taxon>Periconia</taxon>
    </lineage>
</organism>
<proteinExistence type="predicted"/>
<gene>
    <name evidence="1" type="ORF">DM02DRAFT_195076</name>
</gene>
<dbReference type="Proteomes" id="UP000244855">
    <property type="component" value="Unassembled WGS sequence"/>
</dbReference>
<reference evidence="1 2" key="1">
    <citation type="journal article" date="2018" name="Sci. Rep.">
        <title>Comparative genomics provides insights into the lifestyle and reveals functional heterogeneity of dark septate endophytic fungi.</title>
        <authorList>
            <person name="Knapp D.G."/>
            <person name="Nemeth J.B."/>
            <person name="Barry K."/>
            <person name="Hainaut M."/>
            <person name="Henrissat B."/>
            <person name="Johnson J."/>
            <person name="Kuo A."/>
            <person name="Lim J.H.P."/>
            <person name="Lipzen A."/>
            <person name="Nolan M."/>
            <person name="Ohm R.A."/>
            <person name="Tamas L."/>
            <person name="Grigoriev I.V."/>
            <person name="Spatafora J.W."/>
            <person name="Nagy L.G."/>
            <person name="Kovacs G.M."/>
        </authorList>
    </citation>
    <scope>NUCLEOTIDE SEQUENCE [LARGE SCALE GENOMIC DNA]</scope>
    <source>
        <strain evidence="1 2">DSE2036</strain>
    </source>
</reference>
<evidence type="ECO:0000313" key="2">
    <source>
        <dbReference type="Proteomes" id="UP000244855"/>
    </source>
</evidence>
<protein>
    <submittedName>
        <fullName evidence="1">Uncharacterized protein</fullName>
    </submittedName>
</protein>
<name>A0A2V1D873_9PLEO</name>
<dbReference type="AlphaFoldDB" id="A0A2V1D873"/>
<accession>A0A2V1D873</accession>